<dbReference type="Pfam" id="PF04466">
    <property type="entry name" value="Terminase_3"/>
    <property type="match status" value="1"/>
</dbReference>
<dbReference type="InterPro" id="IPR035412">
    <property type="entry name" value="Terminase_L_N"/>
</dbReference>
<dbReference type="AlphaFoldDB" id="A0A1W1ZWH4"/>
<dbReference type="Proteomes" id="UP000192678">
    <property type="component" value="Unassembled WGS sequence"/>
</dbReference>
<dbReference type="RefSeq" id="WP_144009334.1">
    <property type="nucleotide sequence ID" value="NZ_FWYB01000001.1"/>
</dbReference>
<organism evidence="2 3">
    <name type="scientific">Pedobacter nyackensis</name>
    <dbReference type="NCBI Taxonomy" id="475255"/>
    <lineage>
        <taxon>Bacteria</taxon>
        <taxon>Pseudomonadati</taxon>
        <taxon>Bacteroidota</taxon>
        <taxon>Sphingobacteriia</taxon>
        <taxon>Sphingobacteriales</taxon>
        <taxon>Sphingobacteriaceae</taxon>
        <taxon>Pedobacter</taxon>
    </lineage>
</organism>
<evidence type="ECO:0000259" key="1">
    <source>
        <dbReference type="Pfam" id="PF04466"/>
    </source>
</evidence>
<proteinExistence type="predicted"/>
<dbReference type="STRING" id="475255.SAMN04488101_101104"/>
<name>A0A1W1ZWH4_9SPHI</name>
<reference evidence="2 3" key="1">
    <citation type="submission" date="2017-04" db="EMBL/GenBank/DDBJ databases">
        <authorList>
            <person name="Afonso C.L."/>
            <person name="Miller P.J."/>
            <person name="Scott M.A."/>
            <person name="Spackman E."/>
            <person name="Goraichik I."/>
            <person name="Dimitrov K.M."/>
            <person name="Suarez D.L."/>
            <person name="Swayne D.E."/>
        </authorList>
    </citation>
    <scope>NUCLEOTIDE SEQUENCE [LARGE SCALE GENOMIC DNA]</scope>
    <source>
        <strain evidence="2 3">DSM 19625</strain>
    </source>
</reference>
<gene>
    <name evidence="2" type="ORF">SAMN04488101_101104</name>
</gene>
<accession>A0A1W1ZWH4</accession>
<dbReference type="EMBL" id="FWYB01000001">
    <property type="protein sequence ID" value="SMC52706.1"/>
    <property type="molecule type" value="Genomic_DNA"/>
</dbReference>
<feature type="domain" description="Phage terminase large subunit N-terminal" evidence="1">
    <location>
        <begin position="34"/>
        <end position="235"/>
    </location>
</feature>
<evidence type="ECO:0000313" key="2">
    <source>
        <dbReference type="EMBL" id="SMC52706.1"/>
    </source>
</evidence>
<sequence length="475" mass="54006">MGRFGVSMVDVAPERFNPTAKQKEAHRLLKKNRILLYGGAIRGAKSHWGCMEIISICYMYPNSRWAMLRKDRVVLEATLLKTFTENFLNKGWQQHVVSFPQDTLVLTWDNGSQILFMGENYDRDKDLNRFKGLEINGAFVDEANETQEVTLDKIIERAGSWFHSPGCPSKILLSCNPTQNWVKKRFYDKHKAGTLPPGVAYLQARIFDNPYIPQDYLDSLKMLPPQSYRVFVDGEWDVAMKTGNEFLREFDTDKHIRANNWDVSNLIHVSLDSNVFPYIAVTIWQLVQNGTGWVIKQVNELPAIDPINTATKAGKNVGEWLNKIGYTLRVLQYGDKSTKSRNNIDDNKKSFYDLFTEAIAKEGFRIEDKMLKSAPPVAGIADFVNAIFAGEIPGLSIEIGENCKESINDYIETKTDKDGTMLKKRITDPKTKVSYEPHGHLTDTLKDFIVAAFHTEYLTFINKKKGLGVRALSGI</sequence>
<dbReference type="InterPro" id="IPR027417">
    <property type="entry name" value="P-loop_NTPase"/>
</dbReference>
<protein>
    <recommendedName>
        <fullName evidence="1">Phage terminase large subunit N-terminal domain-containing protein</fullName>
    </recommendedName>
</protein>
<dbReference type="Gene3D" id="3.40.50.300">
    <property type="entry name" value="P-loop containing nucleotide triphosphate hydrolases"/>
    <property type="match status" value="1"/>
</dbReference>
<dbReference type="OrthoDB" id="924847at2"/>
<evidence type="ECO:0000313" key="3">
    <source>
        <dbReference type="Proteomes" id="UP000192678"/>
    </source>
</evidence>
<keyword evidence="3" id="KW-1185">Reference proteome</keyword>